<evidence type="ECO:0000313" key="1">
    <source>
        <dbReference type="EMBL" id="GJT54172.1"/>
    </source>
</evidence>
<name>A0ABQ5EUG2_9ASTR</name>
<protein>
    <submittedName>
        <fullName evidence="1">Uncharacterized protein</fullName>
    </submittedName>
</protein>
<dbReference type="Proteomes" id="UP001151760">
    <property type="component" value="Unassembled WGS sequence"/>
</dbReference>
<reference evidence="1" key="2">
    <citation type="submission" date="2022-01" db="EMBL/GenBank/DDBJ databases">
        <authorList>
            <person name="Yamashiro T."/>
            <person name="Shiraishi A."/>
            <person name="Satake H."/>
            <person name="Nakayama K."/>
        </authorList>
    </citation>
    <scope>NUCLEOTIDE SEQUENCE</scope>
</reference>
<sequence>MLQQFFLDHEGTSIYQIPPEVRDEIMLRVDAFEVSMVRVAVQEFRGALTYEQFVQRASWRLDDLLNDVVIQGDAFDLLCSNGSYFLFSRTRFRPRLFDLIVVNITSGYVMVIDCPYPIGAHALSFNRESIKLNLEVVANDLSYEIVHVLEDHQALMPVLCVYNSILEEWIFIKQATLLARHPKSAFYDPSFCTSVVLCLFAKRLAYSCLSTRRRCPPKFLLIMGNTFLET</sequence>
<dbReference type="EMBL" id="BQNB010016650">
    <property type="protein sequence ID" value="GJT54172.1"/>
    <property type="molecule type" value="Genomic_DNA"/>
</dbReference>
<accession>A0ABQ5EUG2</accession>
<organism evidence="1 2">
    <name type="scientific">Tanacetum coccineum</name>
    <dbReference type="NCBI Taxonomy" id="301880"/>
    <lineage>
        <taxon>Eukaryota</taxon>
        <taxon>Viridiplantae</taxon>
        <taxon>Streptophyta</taxon>
        <taxon>Embryophyta</taxon>
        <taxon>Tracheophyta</taxon>
        <taxon>Spermatophyta</taxon>
        <taxon>Magnoliopsida</taxon>
        <taxon>eudicotyledons</taxon>
        <taxon>Gunneridae</taxon>
        <taxon>Pentapetalae</taxon>
        <taxon>asterids</taxon>
        <taxon>campanulids</taxon>
        <taxon>Asterales</taxon>
        <taxon>Asteraceae</taxon>
        <taxon>Asteroideae</taxon>
        <taxon>Anthemideae</taxon>
        <taxon>Anthemidinae</taxon>
        <taxon>Tanacetum</taxon>
    </lineage>
</organism>
<reference evidence="1" key="1">
    <citation type="journal article" date="2022" name="Int. J. Mol. Sci.">
        <title>Draft Genome of Tanacetum Coccineum: Genomic Comparison of Closely Related Tanacetum-Family Plants.</title>
        <authorList>
            <person name="Yamashiro T."/>
            <person name="Shiraishi A."/>
            <person name="Nakayama K."/>
            <person name="Satake H."/>
        </authorList>
    </citation>
    <scope>NUCLEOTIDE SEQUENCE</scope>
</reference>
<evidence type="ECO:0000313" key="2">
    <source>
        <dbReference type="Proteomes" id="UP001151760"/>
    </source>
</evidence>
<proteinExistence type="predicted"/>
<gene>
    <name evidence="1" type="ORF">Tco_0989226</name>
</gene>
<keyword evidence="2" id="KW-1185">Reference proteome</keyword>
<comment type="caution">
    <text evidence="1">The sequence shown here is derived from an EMBL/GenBank/DDBJ whole genome shotgun (WGS) entry which is preliminary data.</text>
</comment>